<keyword evidence="2" id="KW-0472">Membrane</keyword>
<evidence type="ECO:0000313" key="4">
    <source>
        <dbReference type="Proteomes" id="UP000551327"/>
    </source>
</evidence>
<dbReference type="InterPro" id="IPR010131">
    <property type="entry name" value="MdtP/NodT-like"/>
</dbReference>
<reference evidence="3 4" key="1">
    <citation type="submission" date="2020-08" db="EMBL/GenBank/DDBJ databases">
        <title>The genome sequence of type strain Novosphingobium piscinae KCTC 42194.</title>
        <authorList>
            <person name="Liu Y."/>
        </authorList>
    </citation>
    <scope>NUCLEOTIDE SEQUENCE [LARGE SCALE GENOMIC DNA]</scope>
    <source>
        <strain evidence="3 4">KCTC 42194</strain>
    </source>
</reference>
<dbReference type="InterPro" id="IPR003423">
    <property type="entry name" value="OMP_efflux"/>
</dbReference>
<dbReference type="PANTHER" id="PTHR30203:SF25">
    <property type="entry name" value="OUTER MEMBRANE PROTEIN-RELATED"/>
    <property type="match status" value="1"/>
</dbReference>
<accession>A0A7X1FVY6</accession>
<name>A0A7X1FVY6_9SPHN</name>
<dbReference type="GO" id="GO:0015562">
    <property type="term" value="F:efflux transmembrane transporter activity"/>
    <property type="evidence" value="ECO:0007669"/>
    <property type="project" value="InterPro"/>
</dbReference>
<protein>
    <submittedName>
        <fullName evidence="3">Efflux transporter outer membrane subunit</fullName>
    </submittedName>
</protein>
<evidence type="ECO:0000313" key="3">
    <source>
        <dbReference type="EMBL" id="MBC2667869.1"/>
    </source>
</evidence>
<dbReference type="Gene3D" id="1.20.1600.10">
    <property type="entry name" value="Outer membrane efflux proteins (OEP)"/>
    <property type="match status" value="1"/>
</dbReference>
<dbReference type="PANTHER" id="PTHR30203">
    <property type="entry name" value="OUTER MEMBRANE CATION EFFLUX PROTEIN"/>
    <property type="match status" value="1"/>
</dbReference>
<dbReference type="NCBIfam" id="TIGR01845">
    <property type="entry name" value="outer_NodT"/>
    <property type="match status" value="1"/>
</dbReference>
<keyword evidence="2" id="KW-0564">Palmitate</keyword>
<dbReference type="Pfam" id="PF02321">
    <property type="entry name" value="OEP"/>
    <property type="match status" value="2"/>
</dbReference>
<proteinExistence type="inferred from homology"/>
<comment type="similarity">
    <text evidence="1 2">Belongs to the outer membrane factor (OMF) (TC 1.B.17) family.</text>
</comment>
<dbReference type="GO" id="GO:0005886">
    <property type="term" value="C:plasma membrane"/>
    <property type="evidence" value="ECO:0007669"/>
    <property type="project" value="UniProtKB-SubCell"/>
</dbReference>
<keyword evidence="2" id="KW-1134">Transmembrane beta strand</keyword>
<organism evidence="3 4">
    <name type="scientific">Novosphingobium piscinae</name>
    <dbReference type="NCBI Taxonomy" id="1507448"/>
    <lineage>
        <taxon>Bacteria</taxon>
        <taxon>Pseudomonadati</taxon>
        <taxon>Pseudomonadota</taxon>
        <taxon>Alphaproteobacteria</taxon>
        <taxon>Sphingomonadales</taxon>
        <taxon>Sphingomonadaceae</taxon>
        <taxon>Novosphingobium</taxon>
    </lineage>
</organism>
<keyword evidence="2" id="KW-0812">Transmembrane</keyword>
<dbReference type="Gene3D" id="2.20.200.10">
    <property type="entry name" value="Outer membrane efflux proteins (OEP)"/>
    <property type="match status" value="1"/>
</dbReference>
<keyword evidence="2" id="KW-0449">Lipoprotein</keyword>
<dbReference type="Proteomes" id="UP000551327">
    <property type="component" value="Unassembled WGS sequence"/>
</dbReference>
<comment type="caution">
    <text evidence="3">The sequence shown here is derived from an EMBL/GenBank/DDBJ whole genome shotgun (WGS) entry which is preliminary data.</text>
</comment>
<comment type="subcellular location">
    <subcellularLocation>
        <location evidence="2">Cell membrane</location>
        <topology evidence="2">Lipid-anchor</topology>
    </subcellularLocation>
</comment>
<dbReference type="AlphaFoldDB" id="A0A7X1FVY6"/>
<gene>
    <name evidence="3" type="ORF">H7F53_01755</name>
</gene>
<dbReference type="EMBL" id="JACLAX010000001">
    <property type="protein sequence ID" value="MBC2667869.1"/>
    <property type="molecule type" value="Genomic_DNA"/>
</dbReference>
<sequence>MLPDRFALQPAGSTRAATTAIAALLPDHDQGFRALLARALAEAPDLAVAAARIDAARAGLREAGAALLPQVDASGQAAQQRISAAQFGGLPGSIRIDPTQGRFSTSVDARWDPDLFGRLRVARRASAARLDAANADAAAVRLALITDLASAVTDLRTIDRRSALLTDDLAEAASFSALTRQRAHAGLAAEADLVPALALEEHVRSRLAGLAAERAGVLGRLVTLTGLPATTVLADLAKDDRDAAFAPPLAQPLAISTAALLERPDVRAAERRLAAADAEIAAIAAERYPRFDLTAGLGLIALALGDLFTEQAVIGSVGASLSAPLLDFGRIGARLRQREAAGAEAFATYRKTVFVALGETEAALGSLAAAARSASALNRQAALDRDSADLAEARYRQGLIGFLDVIKARRASLTSRELALVGDADVQRRRIALYRAAGGTSTVPARSASLR</sequence>
<evidence type="ECO:0000256" key="1">
    <source>
        <dbReference type="ARBA" id="ARBA00007613"/>
    </source>
</evidence>
<evidence type="ECO:0000256" key="2">
    <source>
        <dbReference type="RuleBase" id="RU362097"/>
    </source>
</evidence>
<dbReference type="SUPFAM" id="SSF56954">
    <property type="entry name" value="Outer membrane efflux proteins (OEP)"/>
    <property type="match status" value="1"/>
</dbReference>
<keyword evidence="4" id="KW-1185">Reference proteome</keyword>